<keyword evidence="4" id="KW-0132">Cell division</keyword>
<feature type="domain" description="NAD-dependent epimerase/dehydratase" evidence="2">
    <location>
        <begin position="5"/>
        <end position="130"/>
    </location>
</feature>
<dbReference type="AlphaFoldDB" id="M8DHM3"/>
<dbReference type="PANTHER" id="PTHR11092">
    <property type="entry name" value="SUGAR NUCLEOTIDE EPIMERASE RELATED"/>
    <property type="match status" value="1"/>
</dbReference>
<dbReference type="Proteomes" id="UP000012081">
    <property type="component" value="Unassembled WGS sequence"/>
</dbReference>
<sequence length="316" mass="34271">MSNKIILAGGSGFLGNAFASFLSEKGYEAVILSRSASGNNPHARYVAWDGAAVGEWAAELEGSLAVVNFAGKSVNCIYTKKNKAEIIQSRLSSVKALTDAILACKNPPPVFVQAGSLAIFGDTRQLCDEEAPHGEGFSVEVCKRWEEAFFAVELPKTRKVLLRIGFALGKNGGALEPLMNLVTYNLGGTVGSGDQYISWLHVDDLNEMIFAAIQNEQLQGTYNATGPTPVTNREFMQTLRKVMNKGWAPPAPAPLVWLGAYLVMRTEPSLALTGRNCVPKKLLDAGFSFRFTDLEEALRDIIETNEHGAGAFSFFR</sequence>
<protein>
    <submittedName>
        <fullName evidence="4">Cell division inhibitor</fullName>
    </submittedName>
</protein>
<dbReference type="SUPFAM" id="SSF51735">
    <property type="entry name" value="NAD(P)-binding Rossmann-fold domains"/>
    <property type="match status" value="1"/>
</dbReference>
<reference evidence="4 5" key="1">
    <citation type="submission" date="2013-03" db="EMBL/GenBank/DDBJ databases">
        <title>Assembly of a new bacterial strain Brevibacillus borstelensis AK1.</title>
        <authorList>
            <person name="Rajan I."/>
            <person name="PoliReddy D."/>
            <person name="Sugumar T."/>
            <person name="Rathinam K."/>
            <person name="Alqarawi S."/>
            <person name="Khalil A.B."/>
            <person name="Sivakumar N."/>
        </authorList>
    </citation>
    <scope>NUCLEOTIDE SEQUENCE [LARGE SCALE GENOMIC DNA]</scope>
    <source>
        <strain evidence="4 5">AK1</strain>
    </source>
</reference>
<dbReference type="PANTHER" id="PTHR11092:SF0">
    <property type="entry name" value="EPIMERASE FAMILY PROTEIN SDR39U1"/>
    <property type="match status" value="1"/>
</dbReference>
<dbReference type="GO" id="GO:0051301">
    <property type="term" value="P:cell division"/>
    <property type="evidence" value="ECO:0007669"/>
    <property type="project" value="UniProtKB-KW"/>
</dbReference>
<evidence type="ECO:0000259" key="3">
    <source>
        <dbReference type="Pfam" id="PF08338"/>
    </source>
</evidence>
<dbReference type="RefSeq" id="WP_003387882.1">
    <property type="nucleotide sequence ID" value="NZ_APBN01000003.1"/>
</dbReference>
<dbReference type="STRING" id="1300222.I532_09597"/>
<dbReference type="InterPro" id="IPR036291">
    <property type="entry name" value="NAD(P)-bd_dom_sf"/>
</dbReference>
<accession>M8DHM3</accession>
<gene>
    <name evidence="4" type="ORF">I532_09597</name>
</gene>
<dbReference type="OrthoDB" id="9801773at2"/>
<evidence type="ECO:0000313" key="4">
    <source>
        <dbReference type="EMBL" id="EMT53023.1"/>
    </source>
</evidence>
<organism evidence="4 5">
    <name type="scientific">Brevibacillus borstelensis AK1</name>
    <dbReference type="NCBI Taxonomy" id="1300222"/>
    <lineage>
        <taxon>Bacteria</taxon>
        <taxon>Bacillati</taxon>
        <taxon>Bacillota</taxon>
        <taxon>Bacilli</taxon>
        <taxon>Bacillales</taxon>
        <taxon>Paenibacillaceae</taxon>
        <taxon>Brevibacillus</taxon>
    </lineage>
</organism>
<name>M8DHM3_9BACL</name>
<proteinExistence type="inferred from homology"/>
<keyword evidence="4" id="KW-0131">Cell cycle</keyword>
<comment type="similarity">
    <text evidence="1">Belongs to the NAD(P)-dependent epimerase/dehydratase family. SDR39U1 subfamily.</text>
</comment>
<evidence type="ECO:0000313" key="5">
    <source>
        <dbReference type="Proteomes" id="UP000012081"/>
    </source>
</evidence>
<dbReference type="NCBIfam" id="TIGR01777">
    <property type="entry name" value="yfcH"/>
    <property type="match status" value="1"/>
</dbReference>
<dbReference type="PATRIC" id="fig|1300222.3.peg.1985"/>
<dbReference type="Pfam" id="PF08338">
    <property type="entry name" value="DUF1731"/>
    <property type="match status" value="1"/>
</dbReference>
<evidence type="ECO:0000259" key="2">
    <source>
        <dbReference type="Pfam" id="PF01370"/>
    </source>
</evidence>
<keyword evidence="5" id="KW-1185">Reference proteome</keyword>
<dbReference type="InterPro" id="IPR013549">
    <property type="entry name" value="DUF1731"/>
</dbReference>
<dbReference type="Pfam" id="PF01370">
    <property type="entry name" value="Epimerase"/>
    <property type="match status" value="1"/>
</dbReference>
<dbReference type="InterPro" id="IPR010099">
    <property type="entry name" value="SDR39U1"/>
</dbReference>
<comment type="caution">
    <text evidence="4">The sequence shown here is derived from an EMBL/GenBank/DDBJ whole genome shotgun (WGS) entry which is preliminary data.</text>
</comment>
<evidence type="ECO:0000256" key="1">
    <source>
        <dbReference type="ARBA" id="ARBA00009353"/>
    </source>
</evidence>
<dbReference type="Gene3D" id="3.40.50.720">
    <property type="entry name" value="NAD(P)-binding Rossmann-like Domain"/>
    <property type="match status" value="1"/>
</dbReference>
<dbReference type="InterPro" id="IPR001509">
    <property type="entry name" value="Epimerase_deHydtase"/>
</dbReference>
<dbReference type="EMBL" id="APBN01000003">
    <property type="protein sequence ID" value="EMT53023.1"/>
    <property type="molecule type" value="Genomic_DNA"/>
</dbReference>
<feature type="domain" description="DUF1731" evidence="3">
    <location>
        <begin position="263"/>
        <end position="301"/>
    </location>
</feature>